<sequence length="590" mass="67329">MFEKLRAQRRTNNLARLVRLYAVILIIALTIAASILVLIQMRNYNSDVSQAREASINRASDILYTRQHDTDTSAARLSDSAEKLRNLNHFFSDSPSAYLEYTFDHDINGSFYYLPNQLGSILRNNDDIKEIIINPAGDNRYYVFNSAGGHVITSKKAPDVQGAFTVTSNLIDPTNLRTVATYYQIYDNTTLNDRLAQLTGKYQEQLFVTSYNGQQLYHYASAGVTAAEQRRARRRLARILKGSSFDALEQLNDQFAFHYDLLSVNGGNADFVIIALNNRRKQLENNLRRVSWIILGWALITTLLFIMLRLTFSRYQEQLGRIMKAMRAIGNEELASRVPVPKNDGELRTLADGINGMLDQIQQYVQEIYQVQIDQQEANMRALQAQINPHFLYNTLEYIRMSALSAGEIELADVIYNFATLMRHSISTGTTNATLAEETQFVEKYIYLYQLRFPKQLAYQIRLDEDILPMRVPKFTLQPLVENYFVHGVDFSRDDNAIRLQGHRQDEETVIIEIINNGDPIPPARLAELQTWLAATDPTDPTVLTQEPVKSIGLRNVADRIKNFYGTKSHLEINNNEYGGVTIRLILITG</sequence>
<dbReference type="Pfam" id="PF06580">
    <property type="entry name" value="His_kinase"/>
    <property type="match status" value="1"/>
</dbReference>
<protein>
    <submittedName>
        <fullName evidence="14">Histidine kinase</fullName>
    </submittedName>
</protein>
<evidence type="ECO:0000256" key="11">
    <source>
        <dbReference type="ARBA" id="ARBA00023136"/>
    </source>
</evidence>
<dbReference type="InterPro" id="IPR050640">
    <property type="entry name" value="Bact_2-comp_sensor_kinase"/>
</dbReference>
<dbReference type="Gene3D" id="3.30.565.10">
    <property type="entry name" value="Histidine kinase-like ATPase, C-terminal domain"/>
    <property type="match status" value="1"/>
</dbReference>
<evidence type="ECO:0000256" key="4">
    <source>
        <dbReference type="ARBA" id="ARBA00022679"/>
    </source>
</evidence>
<keyword evidence="4" id="KW-0808">Transferase</keyword>
<keyword evidence="2" id="KW-1003">Cell membrane</keyword>
<keyword evidence="7 14" id="KW-0418">Kinase</keyword>
<feature type="domain" description="HAMP" evidence="13">
    <location>
        <begin position="313"/>
        <end position="366"/>
    </location>
</feature>
<dbReference type="PROSITE" id="PS50885">
    <property type="entry name" value="HAMP"/>
    <property type="match status" value="1"/>
</dbReference>
<dbReference type="InterPro" id="IPR036890">
    <property type="entry name" value="HATPase_C_sf"/>
</dbReference>
<evidence type="ECO:0000256" key="3">
    <source>
        <dbReference type="ARBA" id="ARBA00022553"/>
    </source>
</evidence>
<evidence type="ECO:0000256" key="2">
    <source>
        <dbReference type="ARBA" id="ARBA00022475"/>
    </source>
</evidence>
<keyword evidence="6" id="KW-0547">Nucleotide-binding</keyword>
<evidence type="ECO:0000256" key="7">
    <source>
        <dbReference type="ARBA" id="ARBA00022777"/>
    </source>
</evidence>
<comment type="caution">
    <text evidence="14">The sequence shown here is derived from an EMBL/GenBank/DDBJ whole genome shotgun (WGS) entry which is preliminary data.</text>
</comment>
<evidence type="ECO:0000313" key="15">
    <source>
        <dbReference type="Proteomes" id="UP001596310"/>
    </source>
</evidence>
<dbReference type="Pfam" id="PF00672">
    <property type="entry name" value="HAMP"/>
    <property type="match status" value="1"/>
</dbReference>
<keyword evidence="11 12" id="KW-0472">Membrane</keyword>
<dbReference type="InterPro" id="IPR003660">
    <property type="entry name" value="HAMP_dom"/>
</dbReference>
<dbReference type="Proteomes" id="UP001596310">
    <property type="component" value="Unassembled WGS sequence"/>
</dbReference>
<keyword evidence="3" id="KW-0597">Phosphoprotein</keyword>
<evidence type="ECO:0000256" key="9">
    <source>
        <dbReference type="ARBA" id="ARBA00022989"/>
    </source>
</evidence>
<dbReference type="RefSeq" id="WP_125597684.1">
    <property type="nucleotide sequence ID" value="NZ_JBHSSM010000017.1"/>
</dbReference>
<evidence type="ECO:0000259" key="13">
    <source>
        <dbReference type="PROSITE" id="PS50885"/>
    </source>
</evidence>
<dbReference type="CDD" id="cd06225">
    <property type="entry name" value="HAMP"/>
    <property type="match status" value="1"/>
</dbReference>
<feature type="transmembrane region" description="Helical" evidence="12">
    <location>
        <begin position="20"/>
        <end position="39"/>
    </location>
</feature>
<reference evidence="15" key="1">
    <citation type="journal article" date="2019" name="Int. J. Syst. Evol. Microbiol.">
        <title>The Global Catalogue of Microorganisms (GCM) 10K type strain sequencing project: providing services to taxonomists for standard genome sequencing and annotation.</title>
        <authorList>
            <consortium name="The Broad Institute Genomics Platform"/>
            <consortium name="The Broad Institute Genome Sequencing Center for Infectious Disease"/>
            <person name="Wu L."/>
            <person name="Ma J."/>
        </authorList>
    </citation>
    <scope>NUCLEOTIDE SEQUENCE [LARGE SCALE GENOMIC DNA]</scope>
    <source>
        <strain evidence="15">CCM 8897</strain>
    </source>
</reference>
<proteinExistence type="predicted"/>
<gene>
    <name evidence="14" type="ORF">ACFQHW_07495</name>
</gene>
<evidence type="ECO:0000256" key="5">
    <source>
        <dbReference type="ARBA" id="ARBA00022692"/>
    </source>
</evidence>
<organism evidence="14 15">
    <name type="scientific">Lapidilactobacillus achengensis</name>
    <dbReference type="NCBI Taxonomy" id="2486000"/>
    <lineage>
        <taxon>Bacteria</taxon>
        <taxon>Bacillati</taxon>
        <taxon>Bacillota</taxon>
        <taxon>Bacilli</taxon>
        <taxon>Lactobacillales</taxon>
        <taxon>Lactobacillaceae</taxon>
        <taxon>Lapidilactobacillus</taxon>
    </lineage>
</organism>
<dbReference type="PANTHER" id="PTHR34220">
    <property type="entry name" value="SENSOR HISTIDINE KINASE YPDA"/>
    <property type="match status" value="1"/>
</dbReference>
<evidence type="ECO:0000256" key="12">
    <source>
        <dbReference type="SAM" id="Phobius"/>
    </source>
</evidence>
<evidence type="ECO:0000256" key="8">
    <source>
        <dbReference type="ARBA" id="ARBA00022840"/>
    </source>
</evidence>
<feature type="transmembrane region" description="Helical" evidence="12">
    <location>
        <begin position="290"/>
        <end position="312"/>
    </location>
</feature>
<keyword evidence="5 12" id="KW-0812">Transmembrane</keyword>
<comment type="subcellular location">
    <subcellularLocation>
        <location evidence="1">Cell membrane</location>
        <topology evidence="1">Multi-pass membrane protein</topology>
    </subcellularLocation>
</comment>
<keyword evidence="10" id="KW-0902">Two-component regulatory system</keyword>
<dbReference type="InterPro" id="IPR010559">
    <property type="entry name" value="Sig_transdc_His_kin_internal"/>
</dbReference>
<dbReference type="Gene3D" id="6.10.340.10">
    <property type="match status" value="1"/>
</dbReference>
<dbReference type="PANTHER" id="PTHR34220:SF11">
    <property type="entry name" value="SENSOR PROTEIN KINASE HPTS"/>
    <property type="match status" value="1"/>
</dbReference>
<evidence type="ECO:0000256" key="6">
    <source>
        <dbReference type="ARBA" id="ARBA00022741"/>
    </source>
</evidence>
<keyword evidence="8" id="KW-0067">ATP-binding</keyword>
<keyword evidence="9 12" id="KW-1133">Transmembrane helix</keyword>
<evidence type="ECO:0000256" key="1">
    <source>
        <dbReference type="ARBA" id="ARBA00004651"/>
    </source>
</evidence>
<dbReference type="SUPFAM" id="SSF158472">
    <property type="entry name" value="HAMP domain-like"/>
    <property type="match status" value="1"/>
</dbReference>
<dbReference type="SUPFAM" id="SSF55874">
    <property type="entry name" value="ATPase domain of HSP90 chaperone/DNA topoisomerase II/histidine kinase"/>
    <property type="match status" value="1"/>
</dbReference>
<name>A0ABW1UN52_9LACO</name>
<dbReference type="EMBL" id="JBHSSM010000017">
    <property type="protein sequence ID" value="MFC6315402.1"/>
    <property type="molecule type" value="Genomic_DNA"/>
</dbReference>
<dbReference type="SMART" id="SM00304">
    <property type="entry name" value="HAMP"/>
    <property type="match status" value="1"/>
</dbReference>
<accession>A0ABW1UN52</accession>
<keyword evidence="15" id="KW-1185">Reference proteome</keyword>
<dbReference type="GO" id="GO:0016301">
    <property type="term" value="F:kinase activity"/>
    <property type="evidence" value="ECO:0007669"/>
    <property type="project" value="UniProtKB-KW"/>
</dbReference>
<evidence type="ECO:0000256" key="10">
    <source>
        <dbReference type="ARBA" id="ARBA00023012"/>
    </source>
</evidence>
<evidence type="ECO:0000313" key="14">
    <source>
        <dbReference type="EMBL" id="MFC6315402.1"/>
    </source>
</evidence>